<comment type="caution">
    <text evidence="1">The sequence shown here is derived from an EMBL/GenBank/DDBJ whole genome shotgun (WGS) entry which is preliminary data.</text>
</comment>
<evidence type="ECO:0000313" key="2">
    <source>
        <dbReference type="Proteomes" id="UP001143856"/>
    </source>
</evidence>
<sequence length="1615" mass="179137">MLRAAGIEFSAVVGHSSGEMGAAYAAGYLSPDDAIRVAYYRGLHMKSLTQKGGMLAVGTSYEDAKELCELPAFEGRVCVAASNSPSSVTLSGDADAIDEIKTVLDEEKKFTRHLKVDRAYHSHHMLACSEPYISSLQNCGIQQLSPTGAVKCRWVSSVFNCDITDIPVTEGLRGKYWALNLTKPVMFTEALQTLLGGGQNRNVYDLAIEVGPHPALKGPARQTIEGCLDGQSIPYTGVLSRGKDGIESFSQGLGYIWRTWGEGAVDFAAYSLFMNDEQIEAGLPQVVPMKGLPNYPWDHSRKFWHESRLSRAFRTAKGEPNELLGRQILDGAPDQLRWRNVIKRNEIDWLDGHQVQRQTVFPCAGYVSACVEASMKIRGEANVQSIELQNFVVGQAVAFNDDDSGIETLIVLDSIKESKEQGSEVVSAKFAFYSSSNNEVLDMTSHASCDVRVTYGDSIASLLPPKPQGDDEDSMLDVESDRFYNVLDQLGFGYSGPFRALTGLKRKLGKAVGHIQNPESGRLSQKPLLIHPAMLDAGIQSIMLAYCYPGDSMMRSIYLPTGIRRLIINPEHCRTFAGQETKVLFDSAASVATSRSLSGDVNIYSPKGFAYKAIQLEGLQTQPLFHPTESNDLNIFTELVWDIDRPASEEIVGKIDVQELNAELLFSLERVAYFYLRSLDKAIPRSERTNLEWHYTRLFAYVDHVLSKVACGANRFTKKEWQRDTKDVILAILNKFPDNIDLRLMRAVGENMPAVVRGEITMLEPMLQDNMLNDFYVVAHGMPRYTTYLASLATQIGHRYPHMHVLEIGAGTGGATKSFLGALGDTFSTYTFTDISGGFFEKAKRVFASYSSKMNFKVLDIEKDIEGQGFTEGSYDVIIASLVLHATRDLAQTLRNVRRLLKPGGYLLLLEITENDQMRFGLLFGGLQGWWLGYDDGRALSPCIGIDEWATYLKQTGFSGIDTSMPHDETLPVPLSVIVSQATDDRVELLKQPLQQQEKTTIVVPQLTIIGGATLATTVRQIVVSYCGSVKFIGSLSDLGPDDLPVGGTVLCLSDIEEPIFKSMDPDKLRGFQAVFKQSTSVLWVTQGARFGDPFSRMVVGFGRTIVLEMLHLRLQFLDLDTSAPPNPTAIVESLLRFQMAGNWESDGAESLPLLHSVEPELYLDKEGRFYIPRFKLNKRPNDRYNSGRRDITKQISLREKAVELVLSETQDASWRLVKAKRTPEPEVAIEIDVLYSVSRTVEVSRGTFLFPILGLNRDTAEVVLALSPKQASRVRVPQAFVIPAQKSADYLQLFYTELLTRAAIRDVSAGTLVIVLQPSSMFSRAMDRIATDKGARVLYLAAKPGSEWGYIHPKATKAEIQNLITLKIGTVPPSSVLLLDMGVDRPLSARLLECLPVEITQVKFGTLLTSSAERIAPGHLEPEIRSILVDVKYALLAAQQAISSSQRHQELEVVSLEDLTTKDHVGNYARVVSWPFEPSTIPVHVEPIDTRVKFRNDSTYWLVGLTGGLGLSLCEWMAKQGARYIVISSRNPKVDNRWVNKMRNLGVTVEVIAKYVHSSPLPRILPTNLATLAISAIESRSGRSIKKYARRCLLSLESLKVLWFSTIPYSPNLI</sequence>
<name>A0ACC1N782_9PEZI</name>
<dbReference type="EMBL" id="JAPDGR010002764">
    <property type="protein sequence ID" value="KAJ2974313.1"/>
    <property type="molecule type" value="Genomic_DNA"/>
</dbReference>
<organism evidence="1 2">
    <name type="scientific">Xylaria curta</name>
    <dbReference type="NCBI Taxonomy" id="42375"/>
    <lineage>
        <taxon>Eukaryota</taxon>
        <taxon>Fungi</taxon>
        <taxon>Dikarya</taxon>
        <taxon>Ascomycota</taxon>
        <taxon>Pezizomycotina</taxon>
        <taxon>Sordariomycetes</taxon>
        <taxon>Xylariomycetidae</taxon>
        <taxon>Xylariales</taxon>
        <taxon>Xylariaceae</taxon>
        <taxon>Xylaria</taxon>
    </lineage>
</organism>
<gene>
    <name evidence="1" type="ORF">NUW58_g8694</name>
</gene>
<accession>A0ACC1N782</accession>
<reference evidence="1" key="1">
    <citation type="submission" date="2022-10" db="EMBL/GenBank/DDBJ databases">
        <title>Genome Sequence of Xylaria curta.</title>
        <authorList>
            <person name="Buettner E."/>
        </authorList>
    </citation>
    <scope>NUCLEOTIDE SEQUENCE</scope>
    <source>
        <strain evidence="1">Babe10</strain>
    </source>
</reference>
<dbReference type="Proteomes" id="UP001143856">
    <property type="component" value="Unassembled WGS sequence"/>
</dbReference>
<keyword evidence="2" id="KW-1185">Reference proteome</keyword>
<proteinExistence type="predicted"/>
<protein>
    <submittedName>
        <fullName evidence="1">Uncharacterized protein</fullName>
    </submittedName>
</protein>
<evidence type="ECO:0000313" key="1">
    <source>
        <dbReference type="EMBL" id="KAJ2974313.1"/>
    </source>
</evidence>